<feature type="signal peptide" evidence="1">
    <location>
        <begin position="1"/>
        <end position="19"/>
    </location>
</feature>
<protein>
    <submittedName>
        <fullName evidence="2">Uncharacterized protein</fullName>
    </submittedName>
</protein>
<proteinExistence type="predicted"/>
<dbReference type="EMBL" id="LABX01000335">
    <property type="protein sequence ID" value="KMO27197.1"/>
    <property type="molecule type" value="Genomic_DNA"/>
</dbReference>
<dbReference type="AlphaFoldDB" id="A0A0J6S0W2"/>
<evidence type="ECO:0000313" key="3">
    <source>
        <dbReference type="Proteomes" id="UP000035929"/>
    </source>
</evidence>
<comment type="caution">
    <text evidence="2">The sequence shown here is derived from an EMBL/GenBank/DDBJ whole genome shotgun (WGS) entry which is preliminary data.</text>
</comment>
<dbReference type="Proteomes" id="UP000035929">
    <property type="component" value="Unassembled WGS sequence"/>
</dbReference>
<organism evidence="2 3">
    <name type="scientific">Methylobacterium aquaticum</name>
    <dbReference type="NCBI Taxonomy" id="270351"/>
    <lineage>
        <taxon>Bacteria</taxon>
        <taxon>Pseudomonadati</taxon>
        <taxon>Pseudomonadota</taxon>
        <taxon>Alphaproteobacteria</taxon>
        <taxon>Hyphomicrobiales</taxon>
        <taxon>Methylobacteriaceae</taxon>
        <taxon>Methylobacterium</taxon>
    </lineage>
</organism>
<name>A0A0J6S0W2_9HYPH</name>
<evidence type="ECO:0000256" key="1">
    <source>
        <dbReference type="SAM" id="SignalP"/>
    </source>
</evidence>
<reference evidence="2 3" key="1">
    <citation type="submission" date="2015-03" db="EMBL/GenBank/DDBJ databases">
        <title>Genome sequencing of Methylobacterium aquaticum DSM16371 type strain.</title>
        <authorList>
            <person name="Chaudhry V."/>
            <person name="Patil P.B."/>
        </authorList>
    </citation>
    <scope>NUCLEOTIDE SEQUENCE [LARGE SCALE GENOMIC DNA]</scope>
    <source>
        <strain evidence="2 3">DSM 16371</strain>
    </source>
</reference>
<accession>A0A0J6S0W2</accession>
<dbReference type="PATRIC" id="fig|270351.6.peg.5001"/>
<sequence>MMRSLLAALLCLSAAPACAGGFALRDLTVVADEAGAALGRGYAARAAPERLTLMCTTCDGAPMVDLLLGRQADGTEERVRAGRTSLAQLEDICRSRSPDCRLSGLSVDPAVGWITTYGIGSSAGATAVILRDGDLLTIRALAGSREVAVRQVEILARRIAPRIVGR</sequence>
<feature type="chain" id="PRO_5005280842" evidence="1">
    <location>
        <begin position="20"/>
        <end position="166"/>
    </location>
</feature>
<keyword evidence="1" id="KW-0732">Signal</keyword>
<gene>
    <name evidence="2" type="ORF">VP06_31450</name>
</gene>
<evidence type="ECO:0000313" key="2">
    <source>
        <dbReference type="EMBL" id="KMO27197.1"/>
    </source>
</evidence>